<sequence>MHSNEHGNREVGRNWDTSGVEGSALKMVESDRSTRNWRKKLELVSEVIVGSLEREERLKALIYSV</sequence>
<name>A0A8S9H2P6_BRACR</name>
<evidence type="ECO:0000313" key="3">
    <source>
        <dbReference type="Proteomes" id="UP000712281"/>
    </source>
</evidence>
<organism evidence="2 3">
    <name type="scientific">Brassica cretica</name>
    <name type="common">Mustard</name>
    <dbReference type="NCBI Taxonomy" id="69181"/>
    <lineage>
        <taxon>Eukaryota</taxon>
        <taxon>Viridiplantae</taxon>
        <taxon>Streptophyta</taxon>
        <taxon>Embryophyta</taxon>
        <taxon>Tracheophyta</taxon>
        <taxon>Spermatophyta</taxon>
        <taxon>Magnoliopsida</taxon>
        <taxon>eudicotyledons</taxon>
        <taxon>Gunneridae</taxon>
        <taxon>Pentapetalae</taxon>
        <taxon>rosids</taxon>
        <taxon>malvids</taxon>
        <taxon>Brassicales</taxon>
        <taxon>Brassicaceae</taxon>
        <taxon>Brassiceae</taxon>
        <taxon>Brassica</taxon>
    </lineage>
</organism>
<dbReference type="AlphaFoldDB" id="A0A8S9H2P6"/>
<dbReference type="PANTHER" id="PTHR47453:SF1">
    <property type="entry name" value="PHOSPHOGLUCAN, WATER DIKINASE, CHLOROPLASTIC"/>
    <property type="match status" value="1"/>
</dbReference>
<dbReference type="PANTHER" id="PTHR47453">
    <property type="entry name" value="PHOSPHOGLUCAN, WATER DIKINASE, CHLOROPLASTIC"/>
    <property type="match status" value="1"/>
</dbReference>
<proteinExistence type="predicted"/>
<accession>A0A8S9H2P6</accession>
<evidence type="ECO:0000313" key="1">
    <source>
        <dbReference type="EMBL" id="KAF2532248.1"/>
    </source>
</evidence>
<comment type="caution">
    <text evidence="2">The sequence shown here is derived from an EMBL/GenBank/DDBJ whole genome shotgun (WGS) entry which is preliminary data.</text>
</comment>
<evidence type="ECO:0000313" key="2">
    <source>
        <dbReference type="EMBL" id="KAF2552835.1"/>
    </source>
</evidence>
<dbReference type="Proteomes" id="UP000712281">
    <property type="component" value="Unassembled WGS sequence"/>
</dbReference>
<protein>
    <submittedName>
        <fullName evidence="2">Uncharacterized protein</fullName>
    </submittedName>
</protein>
<dbReference type="EMBL" id="QGKY02002305">
    <property type="protein sequence ID" value="KAF2532248.1"/>
    <property type="molecule type" value="Genomic_DNA"/>
</dbReference>
<dbReference type="EMBL" id="QGKW02001988">
    <property type="protein sequence ID" value="KAF2552835.1"/>
    <property type="molecule type" value="Genomic_DNA"/>
</dbReference>
<reference evidence="2" key="1">
    <citation type="submission" date="2019-12" db="EMBL/GenBank/DDBJ databases">
        <title>Genome sequencing and annotation of Brassica cretica.</title>
        <authorList>
            <person name="Studholme D.J."/>
            <person name="Sarris P.F."/>
        </authorList>
    </citation>
    <scope>NUCLEOTIDE SEQUENCE</scope>
    <source>
        <strain evidence="2">PFS-001/15</strain>
        <strain evidence="1">PFS-102/07</strain>
        <tissue evidence="2">Leaf</tissue>
    </source>
</reference>
<gene>
    <name evidence="2" type="ORF">F2Q68_00037335</name>
    <name evidence="1" type="ORF">F2Q70_00032977</name>
</gene>